<dbReference type="RefSeq" id="WP_207599761.1">
    <property type="nucleotide sequence ID" value="NZ_JAFNJU010000006.1"/>
</dbReference>
<reference evidence="6" key="1">
    <citation type="submission" date="2021-03" db="EMBL/GenBank/DDBJ databases">
        <title>Proteiniclasticum marinus sp. nov., isolated from tidal flat sediment.</title>
        <authorList>
            <person name="Namirimu T."/>
            <person name="Yang J.-A."/>
            <person name="Yang S.-H."/>
            <person name="Kim Y.-J."/>
            <person name="Kwon K.K."/>
        </authorList>
    </citation>
    <scope>NUCLEOTIDE SEQUENCE</scope>
    <source>
        <strain evidence="6">SCR006</strain>
    </source>
</reference>
<dbReference type="InterPro" id="IPR013131">
    <property type="entry name" value="Mannitol_DH_N"/>
</dbReference>
<dbReference type="GO" id="GO:0005829">
    <property type="term" value="C:cytosol"/>
    <property type="evidence" value="ECO:0007669"/>
    <property type="project" value="TreeGrafter"/>
</dbReference>
<dbReference type="NCBIfam" id="NF002969">
    <property type="entry name" value="PRK03643.1"/>
    <property type="match status" value="1"/>
</dbReference>
<protein>
    <submittedName>
        <fullName evidence="6">Tagaturonate reductase</fullName>
    </submittedName>
</protein>
<feature type="domain" description="Mannitol dehydrogenase C-terminal" evidence="5">
    <location>
        <begin position="275"/>
        <end position="475"/>
    </location>
</feature>
<evidence type="ECO:0000259" key="5">
    <source>
        <dbReference type="Pfam" id="PF08125"/>
    </source>
</evidence>
<proteinExistence type="predicted"/>
<dbReference type="PRINTS" id="PR00084">
    <property type="entry name" value="MTLDHDRGNASE"/>
</dbReference>
<dbReference type="Gene3D" id="1.10.1040.10">
    <property type="entry name" value="N-(1-d-carboxylethyl)-l-norvaline Dehydrogenase, domain 2"/>
    <property type="match status" value="1"/>
</dbReference>
<dbReference type="GO" id="GO:0008926">
    <property type="term" value="F:mannitol-1-phosphate 5-dehydrogenase activity"/>
    <property type="evidence" value="ECO:0007669"/>
    <property type="project" value="UniProtKB-EC"/>
</dbReference>
<gene>
    <name evidence="6" type="ORF">J3A84_09400</name>
</gene>
<dbReference type="GO" id="GO:0019698">
    <property type="term" value="P:D-galacturonate catabolic process"/>
    <property type="evidence" value="ECO:0007669"/>
    <property type="project" value="TreeGrafter"/>
</dbReference>
<name>A0A939KG84_9CLOT</name>
<dbReference type="SUPFAM" id="SSF48179">
    <property type="entry name" value="6-phosphogluconate dehydrogenase C-terminal domain-like"/>
    <property type="match status" value="1"/>
</dbReference>
<evidence type="ECO:0000256" key="1">
    <source>
        <dbReference type="ARBA" id="ARBA00023002"/>
    </source>
</evidence>
<evidence type="ECO:0000313" key="7">
    <source>
        <dbReference type="Proteomes" id="UP000664218"/>
    </source>
</evidence>
<dbReference type="PANTHER" id="PTHR30524">
    <property type="entry name" value="MANNITOL-1-PHOSPHATE 5-DEHYDROGENASE"/>
    <property type="match status" value="1"/>
</dbReference>
<dbReference type="InterPro" id="IPR013328">
    <property type="entry name" value="6PGD_dom2"/>
</dbReference>
<comment type="catalytic activity">
    <reaction evidence="3">
        <text>D-mannitol 1-phosphate + NAD(+) = beta-D-fructose 6-phosphate + NADH + H(+)</text>
        <dbReference type="Rhea" id="RHEA:19661"/>
        <dbReference type="ChEBI" id="CHEBI:15378"/>
        <dbReference type="ChEBI" id="CHEBI:57540"/>
        <dbReference type="ChEBI" id="CHEBI:57634"/>
        <dbReference type="ChEBI" id="CHEBI:57945"/>
        <dbReference type="ChEBI" id="CHEBI:61381"/>
        <dbReference type="EC" id="1.1.1.17"/>
    </reaction>
</comment>
<dbReference type="Pfam" id="PF08125">
    <property type="entry name" value="Mannitol_dh_C"/>
    <property type="match status" value="1"/>
</dbReference>
<evidence type="ECO:0000256" key="2">
    <source>
        <dbReference type="ARBA" id="ARBA00023027"/>
    </source>
</evidence>
<dbReference type="Gene3D" id="3.40.50.720">
    <property type="entry name" value="NAD(P)-binding Rossmann-like Domain"/>
    <property type="match status" value="1"/>
</dbReference>
<keyword evidence="1" id="KW-0560">Oxidoreductase</keyword>
<feature type="domain" description="Mannitol dehydrogenase N-terminal" evidence="4">
    <location>
        <begin position="18"/>
        <end position="258"/>
    </location>
</feature>
<dbReference type="InterPro" id="IPR013118">
    <property type="entry name" value="Mannitol_DH_C"/>
</dbReference>
<comment type="caution">
    <text evidence="6">The sequence shown here is derived from an EMBL/GenBank/DDBJ whole genome shotgun (WGS) entry which is preliminary data.</text>
</comment>
<dbReference type="PANTHER" id="PTHR30524:SF0">
    <property type="entry name" value="ALTRONATE OXIDOREDUCTASE-RELATED"/>
    <property type="match status" value="1"/>
</dbReference>
<keyword evidence="2" id="KW-0520">NAD</keyword>
<dbReference type="InterPro" id="IPR000669">
    <property type="entry name" value="Mannitol_DH"/>
</dbReference>
<sequence>MKNIKDTIQKKNGHLKEKVLQFGEGNFLRAFVDWMIDEANDERHFDGSVVIVQPIERGMVDRINDQNGMYTLIMRGLENGEKTEKVKAITSVSRGINPFEDYEGYMAMAESGDLQVIVSNTTEAGISYVEGDKLEDPLPKAFPAKICKFLYHRYKHFDGDKERGILLLPVELIDNNGGELERIVKQYASEWNLEPAFITWLDEACSFANTLVDRIVTGYPRDEVEAYSEKFGYEDNLMVTSEVFNLWVIEADKKYAQMFPIQKTSANVIWTDDARPYKKRKVRILNGAHTSTVLSAYLSGFDFVGQFIEDADYNTYLKALIFDEIIPTIDLPDDELKAFADAVFERFGNPFIKHRLLDISLNSVSKFTARCLPSLLDYKAEKGVLPVRMTYALAALLKFYDVKEEEEGFFGVRENGEKYPVKDDRKNLQFFEKIWQEKDITILVERILANKDLWYQDLTEVEGLKEAVTTHLHNILTLGTKEMLKSL</sequence>
<dbReference type="EMBL" id="JAFNJU010000006">
    <property type="protein sequence ID" value="MBO1265242.1"/>
    <property type="molecule type" value="Genomic_DNA"/>
</dbReference>
<dbReference type="Pfam" id="PF01232">
    <property type="entry name" value="Mannitol_dh"/>
    <property type="match status" value="1"/>
</dbReference>
<organism evidence="6 7">
    <name type="scientific">Proteiniclasticum aestuarii</name>
    <dbReference type="NCBI Taxonomy" id="2817862"/>
    <lineage>
        <taxon>Bacteria</taxon>
        <taxon>Bacillati</taxon>
        <taxon>Bacillota</taxon>
        <taxon>Clostridia</taxon>
        <taxon>Eubacteriales</taxon>
        <taxon>Clostridiaceae</taxon>
        <taxon>Proteiniclasticum</taxon>
    </lineage>
</organism>
<evidence type="ECO:0000259" key="4">
    <source>
        <dbReference type="Pfam" id="PF01232"/>
    </source>
</evidence>
<accession>A0A939KG84</accession>
<dbReference type="GO" id="GO:0019592">
    <property type="term" value="P:mannitol catabolic process"/>
    <property type="evidence" value="ECO:0007669"/>
    <property type="project" value="TreeGrafter"/>
</dbReference>
<dbReference type="InterPro" id="IPR036291">
    <property type="entry name" value="NAD(P)-bd_dom_sf"/>
</dbReference>
<dbReference type="AlphaFoldDB" id="A0A939KG84"/>
<dbReference type="InterPro" id="IPR008927">
    <property type="entry name" value="6-PGluconate_DH-like_C_sf"/>
</dbReference>
<evidence type="ECO:0000256" key="3">
    <source>
        <dbReference type="ARBA" id="ARBA00048615"/>
    </source>
</evidence>
<keyword evidence="7" id="KW-1185">Reference proteome</keyword>
<dbReference type="Proteomes" id="UP000664218">
    <property type="component" value="Unassembled WGS sequence"/>
</dbReference>
<evidence type="ECO:0000313" key="6">
    <source>
        <dbReference type="EMBL" id="MBO1265242.1"/>
    </source>
</evidence>
<dbReference type="SUPFAM" id="SSF51735">
    <property type="entry name" value="NAD(P)-binding Rossmann-fold domains"/>
    <property type="match status" value="1"/>
</dbReference>
<dbReference type="GO" id="GO:0009026">
    <property type="term" value="F:tagaturonate reductase activity"/>
    <property type="evidence" value="ECO:0007669"/>
    <property type="project" value="TreeGrafter"/>
</dbReference>